<evidence type="ECO:0000256" key="2">
    <source>
        <dbReference type="SAM" id="MobiDB-lite"/>
    </source>
</evidence>
<organism evidence="3 4">
    <name type="scientific">Pseudolabrys taiwanensis</name>
    <dbReference type="NCBI Taxonomy" id="331696"/>
    <lineage>
        <taxon>Bacteria</taxon>
        <taxon>Pseudomonadati</taxon>
        <taxon>Pseudomonadota</taxon>
        <taxon>Alphaproteobacteria</taxon>
        <taxon>Hyphomicrobiales</taxon>
        <taxon>Xanthobacteraceae</taxon>
        <taxon>Pseudolabrys</taxon>
    </lineage>
</organism>
<evidence type="ECO:0000313" key="3">
    <source>
        <dbReference type="EMBL" id="AXK81008.1"/>
    </source>
</evidence>
<dbReference type="Gene3D" id="1.25.40.10">
    <property type="entry name" value="Tetratricopeptide repeat domain"/>
    <property type="match status" value="1"/>
</dbReference>
<gene>
    <name evidence="3" type="primary">ygbF</name>
    <name evidence="1" type="synonym">cpoB</name>
    <name evidence="3" type="ORF">DW352_11100</name>
</gene>
<dbReference type="AlphaFoldDB" id="A0A345ZVR1"/>
<dbReference type="NCBIfam" id="TIGR02795">
    <property type="entry name" value="tol_pal_ybgF"/>
    <property type="match status" value="1"/>
</dbReference>
<dbReference type="GO" id="GO:0030288">
    <property type="term" value="C:outer membrane-bounded periplasmic space"/>
    <property type="evidence" value="ECO:0007669"/>
    <property type="project" value="UniProtKB-UniRule"/>
</dbReference>
<feature type="signal peptide" evidence="1">
    <location>
        <begin position="1"/>
        <end position="26"/>
    </location>
</feature>
<accession>A0A345ZVR1</accession>
<dbReference type="RefSeq" id="WP_115691209.1">
    <property type="nucleotide sequence ID" value="NZ_CP031417.1"/>
</dbReference>
<keyword evidence="1" id="KW-0732">Signal</keyword>
<name>A0A345ZVR1_9HYPH</name>
<proteinExistence type="inferred from homology"/>
<dbReference type="EMBL" id="CP031417">
    <property type="protein sequence ID" value="AXK81008.1"/>
    <property type="molecule type" value="Genomic_DNA"/>
</dbReference>
<dbReference type="Pfam" id="PF13432">
    <property type="entry name" value="TPR_16"/>
    <property type="match status" value="1"/>
</dbReference>
<comment type="subcellular location">
    <subcellularLocation>
        <location evidence="1">Periplasm</location>
    </subcellularLocation>
</comment>
<dbReference type="SUPFAM" id="SSF48452">
    <property type="entry name" value="TPR-like"/>
    <property type="match status" value="1"/>
</dbReference>
<dbReference type="GO" id="GO:0043093">
    <property type="term" value="P:FtsZ-dependent cytokinesis"/>
    <property type="evidence" value="ECO:0007669"/>
    <property type="project" value="UniProtKB-UniRule"/>
</dbReference>
<dbReference type="InterPro" id="IPR014162">
    <property type="entry name" value="CpoB_C"/>
</dbReference>
<keyword evidence="4" id="KW-1185">Reference proteome</keyword>
<keyword evidence="1" id="KW-0574">Periplasm</keyword>
<dbReference type="InterPro" id="IPR034706">
    <property type="entry name" value="CpoB"/>
</dbReference>
<dbReference type="KEGG" id="ptaw:DW352_11100"/>
<evidence type="ECO:0000256" key="1">
    <source>
        <dbReference type="HAMAP-Rule" id="MF_02066"/>
    </source>
</evidence>
<feature type="chain" id="PRO_5017089820" description="Cell division coordinator CpoB" evidence="1">
    <location>
        <begin position="27"/>
        <end position="354"/>
    </location>
</feature>
<evidence type="ECO:0000313" key="4">
    <source>
        <dbReference type="Proteomes" id="UP000254889"/>
    </source>
</evidence>
<comment type="function">
    <text evidence="1">Mediates coordination of peptidoglycan synthesis and outer membrane constriction during cell division.</text>
</comment>
<comment type="similarity">
    <text evidence="1">Belongs to the CpoB family.</text>
</comment>
<dbReference type="HAMAP" id="MF_02066">
    <property type="entry name" value="CpoB"/>
    <property type="match status" value="1"/>
</dbReference>
<dbReference type="Pfam" id="PF13174">
    <property type="entry name" value="TPR_6"/>
    <property type="match status" value="1"/>
</dbReference>
<feature type="region of interest" description="Disordered" evidence="2">
    <location>
        <begin position="98"/>
        <end position="229"/>
    </location>
</feature>
<feature type="compositionally biased region" description="Low complexity" evidence="2">
    <location>
        <begin position="110"/>
        <end position="129"/>
    </location>
</feature>
<dbReference type="InterPro" id="IPR011990">
    <property type="entry name" value="TPR-like_helical_dom_sf"/>
</dbReference>
<sequence precursor="true">MTHTRLRLSLAAALAASLMLAPAAHAQQRDGNFLDNLFSRGEGGGQDPQSAPRGGSRTVGQADDDVSVRIDRLEGALRQLTGQIEQLQYQNQQLQAQMQRMQGGAPGAVQPQYQSQPQYQQQPQYQPAQPGRPNQPAAGTPGRRSDVFDPNQDPNAPGAPRTLGQTASAGPSAPIMNDAPVGAPGGRDAGAPLDLSTMSGNGAALPPPQGGAPAQANNTRLATLPPSAKPKDEYDLAYGYVLHKDYGLAEQALNDFLRKYPDEPLVPEATYWLGESQYQQQRYSEAAKNFLAVLTKHERSEKAPDSLLRLGQSLAALNKKEAACATLAEVGRKYPKASATIKRGVVAEQKRVHC</sequence>
<reference evidence="3 4" key="1">
    <citation type="submission" date="2018-07" db="EMBL/GenBank/DDBJ databases">
        <authorList>
            <person name="Quirk P.G."/>
            <person name="Krulwich T.A."/>
        </authorList>
    </citation>
    <scope>NUCLEOTIDE SEQUENCE [LARGE SCALE GENOMIC DNA]</scope>
    <source>
        <strain evidence="3 4">CC-BB4</strain>
    </source>
</reference>
<dbReference type="Proteomes" id="UP000254889">
    <property type="component" value="Chromosome"/>
</dbReference>
<dbReference type="OrthoDB" id="7185608at2"/>
<feature type="region of interest" description="Disordered" evidence="2">
    <location>
        <begin position="34"/>
        <end position="63"/>
    </location>
</feature>
<protein>
    <recommendedName>
        <fullName evidence="1">Cell division coordinator CpoB</fullName>
    </recommendedName>
</protein>
<keyword evidence="1" id="KW-0132">Cell division</keyword>
<keyword evidence="1" id="KW-0131">Cell cycle</keyword>
<dbReference type="InterPro" id="IPR019734">
    <property type="entry name" value="TPR_rpt"/>
</dbReference>